<dbReference type="InterPro" id="IPR011990">
    <property type="entry name" value="TPR-like_helical_dom_sf"/>
</dbReference>
<dbReference type="Gene3D" id="3.40.50.300">
    <property type="entry name" value="P-loop containing nucleotide triphosphate hydrolases"/>
    <property type="match status" value="1"/>
</dbReference>
<feature type="domain" description="OmpR/PhoB-type" evidence="5">
    <location>
        <begin position="1"/>
        <end position="91"/>
    </location>
</feature>
<dbReference type="Pfam" id="PF25872">
    <property type="entry name" value="HTH_77"/>
    <property type="match status" value="1"/>
</dbReference>
<dbReference type="AlphaFoldDB" id="A0A7K1V4X3"/>
<feature type="DNA-binding region" description="OmpR/PhoB-type" evidence="3">
    <location>
        <begin position="1"/>
        <end position="91"/>
    </location>
</feature>
<dbReference type="Pfam" id="PF13401">
    <property type="entry name" value="AAA_22"/>
    <property type="match status" value="1"/>
</dbReference>
<dbReference type="Proteomes" id="UP000466794">
    <property type="component" value="Unassembled WGS sequence"/>
</dbReference>
<dbReference type="SUPFAM" id="SSF52540">
    <property type="entry name" value="P-loop containing nucleoside triphosphate hydrolases"/>
    <property type="match status" value="1"/>
</dbReference>
<sequence>MVQVRVLGPVSVSTDDGRELAITGPRLRTLLALLALRAGAVVPTGPLIDGIWDVDPPTGVENAVQALVSRLRAAVGADRVVKDGAGYLLAVEPAAVDVCRFEQLVVEARRLGSAGQAEPAVRAVELALAQWRSDALTGVVASAAMRSLVAELTERRLAAIELRADLLSALGRAEEALSDLAQHSMAHPFRETLAARRITALAASGRKSEAFDVYRHTAELVRRELGVQPGPALHAALTSIDTDEATPSSPPEPPGPQRLPRDSLRIQQDSARPVPESAVESRAAAGPVSRAGAQAVPRRWTSFVDRERDLDRLTRMLRCSALVTLTGTGGVGKTRLATELAAAQSDWPDGCVFADLASVAPQREEDASTPSSVPAALLSALGLGGSGDAADWRAVLHRSMGHARMLLILDNCEHVIDAAAELTAFLLRHFPLLTVLATSREPLGIDGEKLYPVKTLALPEPGAPVETAAESAAVRLFVDRTRAVRPDFLLTDAECADVVTVVRRLDGLPLAIELAAARLHALPVRQLAERLPHRFRLLDSLGRNGAPRHRTLHAAVSWSWNLLSDAEAELARRLAVFADGAELDAIGAVCGGEDTVQVLTALVAKSLVEFDGRRYRMVETIRAYAAAELEAAGESRRMAAAHADHFLALMRDAAPLSLDERHRGAADLLTVEYANCQAALEWTLRAGDRERALGLYAGLARHWLLCGLRNEALTRQPRVLALLAIRFAPCPRGS</sequence>
<dbReference type="Gene3D" id="1.25.40.10">
    <property type="entry name" value="Tetratricopeptide repeat domain"/>
    <property type="match status" value="1"/>
</dbReference>
<organism evidence="6 7">
    <name type="scientific">Nocardia terrae</name>
    <dbReference type="NCBI Taxonomy" id="2675851"/>
    <lineage>
        <taxon>Bacteria</taxon>
        <taxon>Bacillati</taxon>
        <taxon>Actinomycetota</taxon>
        <taxon>Actinomycetes</taxon>
        <taxon>Mycobacteriales</taxon>
        <taxon>Nocardiaceae</taxon>
        <taxon>Nocardia</taxon>
    </lineage>
</organism>
<evidence type="ECO:0000256" key="2">
    <source>
        <dbReference type="ARBA" id="ARBA00023125"/>
    </source>
</evidence>
<protein>
    <recommendedName>
        <fullName evidence="5">OmpR/PhoB-type domain-containing protein</fullName>
    </recommendedName>
</protein>
<dbReference type="InterPro" id="IPR036388">
    <property type="entry name" value="WH-like_DNA-bd_sf"/>
</dbReference>
<dbReference type="Gene3D" id="1.10.10.10">
    <property type="entry name" value="Winged helix-like DNA-binding domain superfamily/Winged helix DNA-binding domain"/>
    <property type="match status" value="1"/>
</dbReference>
<feature type="compositionally biased region" description="Pro residues" evidence="4">
    <location>
        <begin position="248"/>
        <end position="257"/>
    </location>
</feature>
<dbReference type="PANTHER" id="PTHR47691">
    <property type="entry name" value="REGULATOR-RELATED"/>
    <property type="match status" value="1"/>
</dbReference>
<dbReference type="GO" id="GO:0006355">
    <property type="term" value="P:regulation of DNA-templated transcription"/>
    <property type="evidence" value="ECO:0007669"/>
    <property type="project" value="InterPro"/>
</dbReference>
<dbReference type="InterPro" id="IPR005158">
    <property type="entry name" value="BTAD"/>
</dbReference>
<dbReference type="Pfam" id="PF00486">
    <property type="entry name" value="Trans_reg_C"/>
    <property type="match status" value="1"/>
</dbReference>
<dbReference type="InterPro" id="IPR058852">
    <property type="entry name" value="HTH_77"/>
</dbReference>
<evidence type="ECO:0000256" key="1">
    <source>
        <dbReference type="ARBA" id="ARBA00005820"/>
    </source>
</evidence>
<accession>A0A7K1V4X3</accession>
<keyword evidence="2 3" id="KW-0238">DNA-binding</keyword>
<comment type="caution">
    <text evidence="6">The sequence shown here is derived from an EMBL/GenBank/DDBJ whole genome shotgun (WGS) entry which is preliminary data.</text>
</comment>
<evidence type="ECO:0000313" key="6">
    <source>
        <dbReference type="EMBL" id="MVU81703.1"/>
    </source>
</evidence>
<dbReference type="InterPro" id="IPR027417">
    <property type="entry name" value="P-loop_NTPase"/>
</dbReference>
<dbReference type="SMART" id="SM01043">
    <property type="entry name" value="BTAD"/>
    <property type="match status" value="1"/>
</dbReference>
<dbReference type="InterPro" id="IPR001867">
    <property type="entry name" value="OmpR/PhoB-type_DNA-bd"/>
</dbReference>
<evidence type="ECO:0000313" key="7">
    <source>
        <dbReference type="Proteomes" id="UP000466794"/>
    </source>
</evidence>
<reference evidence="6 7" key="1">
    <citation type="submission" date="2019-12" db="EMBL/GenBank/DDBJ databases">
        <title>Nocardia sp. nov. ET3-3 isolated from soil.</title>
        <authorList>
            <person name="Kanchanasin P."/>
            <person name="Tanasupawat S."/>
            <person name="Yuki M."/>
            <person name="Kudo T."/>
        </authorList>
    </citation>
    <scope>NUCLEOTIDE SEQUENCE [LARGE SCALE GENOMIC DNA]</scope>
    <source>
        <strain evidence="6 7">ET3-3</strain>
    </source>
</reference>
<dbReference type="GO" id="GO:0003677">
    <property type="term" value="F:DNA binding"/>
    <property type="evidence" value="ECO:0007669"/>
    <property type="project" value="UniProtKB-UniRule"/>
</dbReference>
<dbReference type="SMART" id="SM00862">
    <property type="entry name" value="Trans_reg_C"/>
    <property type="match status" value="1"/>
</dbReference>
<dbReference type="SUPFAM" id="SSF46894">
    <property type="entry name" value="C-terminal effector domain of the bipartite response regulators"/>
    <property type="match status" value="1"/>
</dbReference>
<evidence type="ECO:0000256" key="4">
    <source>
        <dbReference type="SAM" id="MobiDB-lite"/>
    </source>
</evidence>
<dbReference type="InterPro" id="IPR016032">
    <property type="entry name" value="Sig_transdc_resp-reg_C-effctor"/>
</dbReference>
<dbReference type="GO" id="GO:0000160">
    <property type="term" value="P:phosphorelay signal transduction system"/>
    <property type="evidence" value="ECO:0007669"/>
    <property type="project" value="InterPro"/>
</dbReference>
<proteinExistence type="inferred from homology"/>
<gene>
    <name evidence="6" type="ORF">GPX89_31260</name>
</gene>
<dbReference type="Pfam" id="PF03704">
    <property type="entry name" value="BTAD"/>
    <property type="match status" value="1"/>
</dbReference>
<dbReference type="EMBL" id="WRPP01000007">
    <property type="protein sequence ID" value="MVU81703.1"/>
    <property type="molecule type" value="Genomic_DNA"/>
</dbReference>
<dbReference type="PRINTS" id="PR00364">
    <property type="entry name" value="DISEASERSIST"/>
</dbReference>
<evidence type="ECO:0000256" key="3">
    <source>
        <dbReference type="PROSITE-ProRule" id="PRU01091"/>
    </source>
</evidence>
<comment type="similarity">
    <text evidence="1">Belongs to the AfsR/DnrI/RedD regulatory family.</text>
</comment>
<dbReference type="CDD" id="cd15831">
    <property type="entry name" value="BTAD"/>
    <property type="match status" value="1"/>
</dbReference>
<feature type="region of interest" description="Disordered" evidence="4">
    <location>
        <begin position="241"/>
        <end position="291"/>
    </location>
</feature>
<name>A0A7K1V4X3_9NOCA</name>
<dbReference type="GO" id="GO:0016887">
    <property type="term" value="F:ATP hydrolysis activity"/>
    <property type="evidence" value="ECO:0007669"/>
    <property type="project" value="InterPro"/>
</dbReference>
<dbReference type="SUPFAM" id="SSF48452">
    <property type="entry name" value="TPR-like"/>
    <property type="match status" value="1"/>
</dbReference>
<dbReference type="PANTHER" id="PTHR47691:SF3">
    <property type="entry name" value="HTH-TYPE TRANSCRIPTIONAL REGULATOR RV0890C-RELATED"/>
    <property type="match status" value="1"/>
</dbReference>
<dbReference type="PROSITE" id="PS51755">
    <property type="entry name" value="OMPR_PHOB"/>
    <property type="match status" value="1"/>
</dbReference>
<evidence type="ECO:0000259" key="5">
    <source>
        <dbReference type="PROSITE" id="PS51755"/>
    </source>
</evidence>
<dbReference type="InterPro" id="IPR049945">
    <property type="entry name" value="AAA_22"/>
</dbReference>
<keyword evidence="7" id="KW-1185">Reference proteome</keyword>